<feature type="compositionally biased region" description="Polar residues" evidence="1">
    <location>
        <begin position="284"/>
        <end position="300"/>
    </location>
</feature>
<dbReference type="STRING" id="504805.SAMN05421505_10650"/>
<dbReference type="EMBL" id="FNCN01000006">
    <property type="protein sequence ID" value="SDG63279.1"/>
    <property type="molecule type" value="Genomic_DNA"/>
</dbReference>
<organism evidence="3 4">
    <name type="scientific">Sinosporangium album</name>
    <dbReference type="NCBI Taxonomy" id="504805"/>
    <lineage>
        <taxon>Bacteria</taxon>
        <taxon>Bacillati</taxon>
        <taxon>Actinomycetota</taxon>
        <taxon>Actinomycetes</taxon>
        <taxon>Streptosporangiales</taxon>
        <taxon>Streptosporangiaceae</taxon>
        <taxon>Sinosporangium</taxon>
    </lineage>
</organism>
<dbReference type="GO" id="GO:0016740">
    <property type="term" value="F:transferase activity"/>
    <property type="evidence" value="ECO:0007669"/>
    <property type="project" value="UniProtKB-KW"/>
</dbReference>
<dbReference type="Proteomes" id="UP000198923">
    <property type="component" value="Unassembled WGS sequence"/>
</dbReference>
<gene>
    <name evidence="3" type="ORF">SAMN05421505_10650</name>
</gene>
<evidence type="ECO:0000313" key="4">
    <source>
        <dbReference type="Proteomes" id="UP000198923"/>
    </source>
</evidence>
<dbReference type="InterPro" id="IPR029044">
    <property type="entry name" value="Nucleotide-diphossugar_trans"/>
</dbReference>
<reference evidence="3 4" key="1">
    <citation type="submission" date="2016-10" db="EMBL/GenBank/DDBJ databases">
        <authorList>
            <person name="de Groot N.N."/>
        </authorList>
    </citation>
    <scope>NUCLEOTIDE SEQUENCE [LARGE SCALE GENOMIC DNA]</scope>
    <source>
        <strain evidence="3 4">CPCC 201354</strain>
    </source>
</reference>
<dbReference type="RefSeq" id="WP_245690889.1">
    <property type="nucleotide sequence ID" value="NZ_FNCN01000006.1"/>
</dbReference>
<dbReference type="GO" id="GO:0006487">
    <property type="term" value="P:protein N-linked glycosylation"/>
    <property type="evidence" value="ECO:0007669"/>
    <property type="project" value="TreeGrafter"/>
</dbReference>
<feature type="domain" description="Glycosyltransferase 2-like" evidence="2">
    <location>
        <begin position="17"/>
        <end position="144"/>
    </location>
</feature>
<dbReference type="PANTHER" id="PTHR10859:SF91">
    <property type="entry name" value="DOLICHYL-PHOSPHATE BETA-GLUCOSYLTRANSFERASE"/>
    <property type="match status" value="1"/>
</dbReference>
<dbReference type="AlphaFoldDB" id="A0A1G7VV38"/>
<name>A0A1G7VV38_9ACTN</name>
<evidence type="ECO:0000313" key="3">
    <source>
        <dbReference type="EMBL" id="SDG63279.1"/>
    </source>
</evidence>
<accession>A0A1G7VV38</accession>
<proteinExistence type="predicted"/>
<sequence length="300" mass="31856">MSPRPDSGARAETVLEVVVPAYNEEGRLPRGLALLCDKLAGMQIPASVVVVDNASTDGTSRIVREWPRGPVEVRLVSCERRGKGAAVRAGLMTTTAPFVGFCDVDMATDLSALDAVLPMLAAGCPAVIGSRADRRSVVEVRHSRFRRVGARVFRAMARVLVGPIGDTQCGFKFFAGPRVREAAADLRETGFAFDVELLARMRAKDLPVVEIPVRWRDVAGSTFSVSRHSLGVFSQLFMIFARVGLAGRGGRSLWRVRPAHPATAHPATARPATGHPATAHSAALQASPQDGSAPVSSSAA</sequence>
<feature type="region of interest" description="Disordered" evidence="1">
    <location>
        <begin position="260"/>
        <end position="300"/>
    </location>
</feature>
<dbReference type="InterPro" id="IPR001173">
    <property type="entry name" value="Glyco_trans_2-like"/>
</dbReference>
<feature type="compositionally biased region" description="Low complexity" evidence="1">
    <location>
        <begin position="260"/>
        <end position="280"/>
    </location>
</feature>
<dbReference type="Gene3D" id="3.90.550.10">
    <property type="entry name" value="Spore Coat Polysaccharide Biosynthesis Protein SpsA, Chain A"/>
    <property type="match status" value="1"/>
</dbReference>
<dbReference type="Pfam" id="PF00535">
    <property type="entry name" value="Glycos_transf_2"/>
    <property type="match status" value="1"/>
</dbReference>
<dbReference type="SUPFAM" id="SSF53448">
    <property type="entry name" value="Nucleotide-diphospho-sugar transferases"/>
    <property type="match status" value="1"/>
</dbReference>
<evidence type="ECO:0000259" key="2">
    <source>
        <dbReference type="Pfam" id="PF00535"/>
    </source>
</evidence>
<protein>
    <submittedName>
        <fullName evidence="3">Glycosyltransferase involved in cell wall bisynthesis</fullName>
    </submittedName>
</protein>
<keyword evidence="3" id="KW-0808">Transferase</keyword>
<evidence type="ECO:0000256" key="1">
    <source>
        <dbReference type="SAM" id="MobiDB-lite"/>
    </source>
</evidence>
<dbReference type="PANTHER" id="PTHR10859">
    <property type="entry name" value="GLYCOSYL TRANSFERASE"/>
    <property type="match status" value="1"/>
</dbReference>
<keyword evidence="4" id="KW-1185">Reference proteome</keyword>